<dbReference type="PANTHER" id="PTHR11066">
    <property type="entry name" value="ACYL-COA THIOESTERASE"/>
    <property type="match status" value="1"/>
</dbReference>
<dbReference type="InterPro" id="IPR049450">
    <property type="entry name" value="ACOT8-like_C"/>
</dbReference>
<evidence type="ECO:0008006" key="7">
    <source>
        <dbReference type="Google" id="ProtNLM"/>
    </source>
</evidence>
<keyword evidence="6" id="KW-1185">Reference proteome</keyword>
<evidence type="ECO:0000256" key="2">
    <source>
        <dbReference type="ARBA" id="ARBA00022801"/>
    </source>
</evidence>
<protein>
    <recommendedName>
        <fullName evidence="7">Acyl-CoA thioesterase</fullName>
    </recommendedName>
</protein>
<sequence length="369" mass="41620">MLELSYSESPSSFAELMSLRRLPVDESQIPSPDSAEHIERFQSLAPPYPPGEAGRAFGGHVYAQSAYAASQTVDKGFLIHNVTGTFILPGRLDIPYEYTVRHLRDGKSYCTRAVDARQANQICFSGLVSFKRAEPPAAAPFAHQPVSPQKRYAALLTGKKPQDFPVQPGVDADFYVEYWREQWEKHGIPEREFPGLEARNVDMQTFNRGEEVRRQPDRYRQLTFYKLKGSPGDQPGAVEELRRREREGEFDNLYACAHMYAADKNSLLLIPRALGMKVWDALASLTLTVVFHELGEAVRMVDWDAGAEAGAKEQGGLPKKWFIQEGWTPRSGDSRAIHESWLWSPEGRLVATSYQDGMLKVARADREKL</sequence>
<evidence type="ECO:0000259" key="4">
    <source>
        <dbReference type="Pfam" id="PF20789"/>
    </source>
</evidence>
<dbReference type="GO" id="GO:0005782">
    <property type="term" value="C:peroxisomal matrix"/>
    <property type="evidence" value="ECO:0007669"/>
    <property type="project" value="UniProtKB-SubCell"/>
</dbReference>
<gene>
    <name evidence="5" type="ORF">BO86DRAFT_432436</name>
</gene>
<dbReference type="InterPro" id="IPR042171">
    <property type="entry name" value="Acyl-CoA_hotdog"/>
</dbReference>
<dbReference type="Gene3D" id="2.40.160.210">
    <property type="entry name" value="Acyl-CoA thioesterase, double hotdog domain"/>
    <property type="match status" value="1"/>
</dbReference>
<dbReference type="CDD" id="cd03445">
    <property type="entry name" value="Thioesterase_II_repeat2"/>
    <property type="match status" value="1"/>
</dbReference>
<dbReference type="OrthoDB" id="68328at2759"/>
<reference evidence="5 6" key="1">
    <citation type="submission" date="2018-02" db="EMBL/GenBank/DDBJ databases">
        <title>The genomes of Aspergillus section Nigri reveals drivers in fungal speciation.</title>
        <authorList>
            <consortium name="DOE Joint Genome Institute"/>
            <person name="Vesth T.C."/>
            <person name="Nybo J."/>
            <person name="Theobald S."/>
            <person name="Brandl J."/>
            <person name="Frisvad J.C."/>
            <person name="Nielsen K.F."/>
            <person name="Lyhne E.K."/>
            <person name="Kogle M.E."/>
            <person name="Kuo A."/>
            <person name="Riley R."/>
            <person name="Clum A."/>
            <person name="Nolan M."/>
            <person name="Lipzen A."/>
            <person name="Salamov A."/>
            <person name="Henrissat B."/>
            <person name="Wiebenga A."/>
            <person name="De vries R.P."/>
            <person name="Grigoriev I.V."/>
            <person name="Mortensen U.H."/>
            <person name="Andersen M.R."/>
            <person name="Baker S.E."/>
        </authorList>
    </citation>
    <scope>NUCLEOTIDE SEQUENCE [LARGE SCALE GENOMIC DNA]</scope>
    <source>
        <strain evidence="5 6">CBS 114.51</strain>
    </source>
</reference>
<evidence type="ECO:0000259" key="3">
    <source>
        <dbReference type="Pfam" id="PF13622"/>
    </source>
</evidence>
<dbReference type="GO" id="GO:0006637">
    <property type="term" value="P:acyl-CoA metabolic process"/>
    <property type="evidence" value="ECO:0007669"/>
    <property type="project" value="InterPro"/>
</dbReference>
<dbReference type="PANTHER" id="PTHR11066:SF64">
    <property type="entry name" value="ACYL-COA THIOESTERASE (AFU_ORTHOLOGUE AFUA_1G12060)"/>
    <property type="match status" value="1"/>
</dbReference>
<feature type="domain" description="Acyl-CoA thioesterase-like C-terminal" evidence="4">
    <location>
        <begin position="247"/>
        <end position="358"/>
    </location>
</feature>
<dbReference type="InterPro" id="IPR029069">
    <property type="entry name" value="HotDog_dom_sf"/>
</dbReference>
<dbReference type="GO" id="GO:0009062">
    <property type="term" value="P:fatty acid catabolic process"/>
    <property type="evidence" value="ECO:0007669"/>
    <property type="project" value="TreeGrafter"/>
</dbReference>
<dbReference type="Pfam" id="PF13622">
    <property type="entry name" value="4HBT_3"/>
    <property type="match status" value="1"/>
</dbReference>
<name>A0A8T8WZQ3_ASPJA</name>
<dbReference type="GO" id="GO:0047617">
    <property type="term" value="F:fatty acyl-CoA hydrolase activity"/>
    <property type="evidence" value="ECO:0007669"/>
    <property type="project" value="InterPro"/>
</dbReference>
<accession>A0A8T8WZQ3</accession>
<dbReference type="EMBL" id="KZ824800">
    <property type="protein sequence ID" value="RAH80799.1"/>
    <property type="molecule type" value="Genomic_DNA"/>
</dbReference>
<organism evidence="5 6">
    <name type="scientific">Aspergillus japonicus CBS 114.51</name>
    <dbReference type="NCBI Taxonomy" id="1448312"/>
    <lineage>
        <taxon>Eukaryota</taxon>
        <taxon>Fungi</taxon>
        <taxon>Dikarya</taxon>
        <taxon>Ascomycota</taxon>
        <taxon>Pezizomycotina</taxon>
        <taxon>Eurotiomycetes</taxon>
        <taxon>Eurotiomycetidae</taxon>
        <taxon>Eurotiales</taxon>
        <taxon>Aspergillaceae</taxon>
        <taxon>Aspergillus</taxon>
        <taxon>Aspergillus subgen. Circumdati</taxon>
    </lineage>
</organism>
<dbReference type="CDD" id="cd03444">
    <property type="entry name" value="Thioesterase_II_repeat1"/>
    <property type="match status" value="1"/>
</dbReference>
<proteinExistence type="inferred from homology"/>
<evidence type="ECO:0000256" key="1">
    <source>
        <dbReference type="ARBA" id="ARBA00006538"/>
    </source>
</evidence>
<dbReference type="Proteomes" id="UP000249497">
    <property type="component" value="Unassembled WGS sequence"/>
</dbReference>
<dbReference type="InterPro" id="IPR049449">
    <property type="entry name" value="TesB_ACOT8-like_N"/>
</dbReference>
<feature type="domain" description="Acyl-CoA thioesterase-like N-terminal HotDog" evidence="3">
    <location>
        <begin position="53"/>
        <end position="130"/>
    </location>
</feature>
<dbReference type="RefSeq" id="XP_025526693.1">
    <property type="nucleotide sequence ID" value="XM_025675797.1"/>
</dbReference>
<dbReference type="GeneID" id="37179490"/>
<keyword evidence="2" id="KW-0378">Hydrolase</keyword>
<dbReference type="SUPFAM" id="SSF54637">
    <property type="entry name" value="Thioesterase/thiol ester dehydrase-isomerase"/>
    <property type="match status" value="2"/>
</dbReference>
<comment type="similarity">
    <text evidence="1">Belongs to the C/M/P thioester hydrolase family.</text>
</comment>
<dbReference type="Pfam" id="PF20789">
    <property type="entry name" value="4HBT_3C"/>
    <property type="match status" value="1"/>
</dbReference>
<dbReference type="AlphaFoldDB" id="A0A8T8WZQ3"/>
<dbReference type="InterPro" id="IPR003703">
    <property type="entry name" value="Acyl_CoA_thio"/>
</dbReference>
<evidence type="ECO:0000313" key="5">
    <source>
        <dbReference type="EMBL" id="RAH80799.1"/>
    </source>
</evidence>
<evidence type="ECO:0000313" key="6">
    <source>
        <dbReference type="Proteomes" id="UP000249497"/>
    </source>
</evidence>